<evidence type="ECO:0000256" key="4">
    <source>
        <dbReference type="PIRNR" id="PIRNR023577"/>
    </source>
</evidence>
<dbReference type="AlphaFoldDB" id="A0A0N5CH66"/>
<dbReference type="GO" id="GO:0005634">
    <property type="term" value="C:nucleus"/>
    <property type="evidence" value="ECO:0007669"/>
    <property type="project" value="UniProtKB-SubCell"/>
</dbReference>
<dbReference type="InterPro" id="IPR013083">
    <property type="entry name" value="Znf_RING/FYVE/PHD"/>
</dbReference>
<feature type="domain" description="Nitric oxide synthase-interacting protein zinc-finger" evidence="7">
    <location>
        <begin position="32"/>
        <end position="103"/>
    </location>
</feature>
<dbReference type="PIRSF" id="PIRSF023577">
    <property type="entry name" value="ENOS_interacting"/>
    <property type="match status" value="1"/>
</dbReference>
<dbReference type="SUPFAM" id="SSF57850">
    <property type="entry name" value="RING/U-box"/>
    <property type="match status" value="2"/>
</dbReference>
<evidence type="ECO:0000256" key="1">
    <source>
        <dbReference type="ARBA" id="ARBA00004123"/>
    </source>
</evidence>
<feature type="compositionally biased region" description="Basic and acidic residues" evidence="6">
    <location>
        <begin position="180"/>
        <end position="202"/>
    </location>
</feature>
<dbReference type="InterPro" id="IPR031790">
    <property type="entry name" value="Znf-NOSIP"/>
</dbReference>
<comment type="subcellular location">
    <subcellularLocation>
        <location evidence="1 4">Nucleus</location>
    </subcellularLocation>
</comment>
<evidence type="ECO:0000313" key="9">
    <source>
        <dbReference type="WBParaSite" id="SPAL_0001718800.1"/>
    </source>
</evidence>
<dbReference type="Proteomes" id="UP000046392">
    <property type="component" value="Unplaced"/>
</dbReference>
<keyword evidence="3 4" id="KW-0539">Nucleus</keyword>
<name>A0A0N5CH66_STREA</name>
<dbReference type="Pfam" id="PF15906">
    <property type="entry name" value="zf-NOSIP"/>
    <property type="match status" value="1"/>
</dbReference>
<dbReference type="InterPro" id="IPR016818">
    <property type="entry name" value="NOSIP"/>
</dbReference>
<accession>A0A0N5CH66</accession>
<dbReference type="CDD" id="cd16661">
    <property type="entry name" value="RING-Ubox1_NOSIP"/>
    <property type="match status" value="1"/>
</dbReference>
<evidence type="ECO:0000313" key="8">
    <source>
        <dbReference type="Proteomes" id="UP000046392"/>
    </source>
</evidence>
<comment type="similarity">
    <text evidence="2 4">Belongs to the NOSIP family.</text>
</comment>
<dbReference type="WBParaSite" id="SPAL_0001718800.1">
    <property type="protein sequence ID" value="SPAL_0001718800.1"/>
    <property type="gene ID" value="SPAL_0001718800"/>
</dbReference>
<evidence type="ECO:0000256" key="6">
    <source>
        <dbReference type="SAM" id="MobiDB-lite"/>
    </source>
</evidence>
<proteinExistence type="inferred from homology"/>
<dbReference type="PANTHER" id="PTHR13063:SF10">
    <property type="entry name" value="NITRIC OXIDE SYNTHASE-INTERACTING PROTEIN"/>
    <property type="match status" value="1"/>
</dbReference>
<evidence type="ECO:0000256" key="3">
    <source>
        <dbReference type="ARBA" id="ARBA00023242"/>
    </source>
</evidence>
<feature type="coiled-coil region" evidence="5">
    <location>
        <begin position="106"/>
        <end position="146"/>
    </location>
</feature>
<evidence type="ECO:0000256" key="5">
    <source>
        <dbReference type="SAM" id="Coils"/>
    </source>
</evidence>
<evidence type="ECO:0000259" key="7">
    <source>
        <dbReference type="Pfam" id="PF15906"/>
    </source>
</evidence>
<protein>
    <recommendedName>
        <fullName evidence="4">Nitric oxide synthase-interacting protein homolog</fullName>
    </recommendedName>
</protein>
<sequence length="346" mass="39250">MFTYTNAAATRLNNTKKSLIHIHCINATMTRHGKNSTASSVYTYAERQRDKKESKYGLIKARLGADSVNSFDCCALTLQPCKNPVISPDGYIFDKEAIALYFEQQIKENKRKMKEWEKYIKDLEQSKNENETNKELERKIELFEKCHSKGAGDVGEGPSTSSTSKKRKHISVDSDDEAEAEFRKKKEKIDKKDNEGEKDKKHPSFWIPELAPSAEKTIVEKPTTKVMCPVTNKPLKFKSLLDVIFTEIPEDQKGKEQHIAGKKIRYMCPITHDLLTNTTKCVYLKTSKNVITKECYDKVIKKDMIDPINNKKLKEGDVIELKLGGTGFAATNNLEAQIMTPAMQAG</sequence>
<dbReference type="PANTHER" id="PTHR13063">
    <property type="entry name" value="ENOS INTERACTING PROTEIN"/>
    <property type="match status" value="1"/>
</dbReference>
<evidence type="ECO:0000256" key="2">
    <source>
        <dbReference type="ARBA" id="ARBA00008126"/>
    </source>
</evidence>
<dbReference type="STRING" id="174720.A0A0N5CH66"/>
<feature type="region of interest" description="Disordered" evidence="6">
    <location>
        <begin position="149"/>
        <end position="205"/>
    </location>
</feature>
<dbReference type="Gene3D" id="3.30.40.10">
    <property type="entry name" value="Zinc/RING finger domain, C3HC4 (zinc finger)"/>
    <property type="match status" value="2"/>
</dbReference>
<reference evidence="9" key="1">
    <citation type="submission" date="2017-02" db="UniProtKB">
        <authorList>
            <consortium name="WormBaseParasite"/>
        </authorList>
    </citation>
    <scope>IDENTIFICATION</scope>
</reference>
<keyword evidence="5" id="KW-0175">Coiled coil</keyword>
<dbReference type="GO" id="GO:0061630">
    <property type="term" value="F:ubiquitin protein ligase activity"/>
    <property type="evidence" value="ECO:0007669"/>
    <property type="project" value="InterPro"/>
</dbReference>
<organism evidence="8 9">
    <name type="scientific">Strongyloides papillosus</name>
    <name type="common">Intestinal threadworm</name>
    <dbReference type="NCBI Taxonomy" id="174720"/>
    <lineage>
        <taxon>Eukaryota</taxon>
        <taxon>Metazoa</taxon>
        <taxon>Ecdysozoa</taxon>
        <taxon>Nematoda</taxon>
        <taxon>Chromadorea</taxon>
        <taxon>Rhabditida</taxon>
        <taxon>Tylenchina</taxon>
        <taxon>Panagrolaimomorpha</taxon>
        <taxon>Strongyloidoidea</taxon>
        <taxon>Strongyloididae</taxon>
        <taxon>Strongyloides</taxon>
    </lineage>
</organism>
<keyword evidence="8" id="KW-1185">Reference proteome</keyword>
<dbReference type="CDD" id="cd16662">
    <property type="entry name" value="RING-Ubox2_NOSIP"/>
    <property type="match status" value="1"/>
</dbReference>